<dbReference type="InterPro" id="IPR003497">
    <property type="entry name" value="BRO_N_domain"/>
</dbReference>
<dbReference type="Proteomes" id="UP000255129">
    <property type="component" value="Unassembled WGS sequence"/>
</dbReference>
<evidence type="ECO:0000313" key="2">
    <source>
        <dbReference type="EMBL" id="SUC36215.1"/>
    </source>
</evidence>
<organism evidence="2 3">
    <name type="scientific">Providencia rustigianii</name>
    <dbReference type="NCBI Taxonomy" id="158850"/>
    <lineage>
        <taxon>Bacteria</taxon>
        <taxon>Pseudomonadati</taxon>
        <taxon>Pseudomonadota</taxon>
        <taxon>Gammaproteobacteria</taxon>
        <taxon>Enterobacterales</taxon>
        <taxon>Morganellaceae</taxon>
        <taxon>Providencia</taxon>
    </lineage>
</organism>
<dbReference type="AlphaFoldDB" id="A0A379G5L3"/>
<sequence>MNKALVFKGNEITPFDNGDGKIWFSSKHMAELLEYADEKSVNRLYNRNKDEFNHDMTQVVTVTSRNKNNDIQYNRTRIFSLRGGHLLGMLADTKVAKALRKWLLDLIEEESKPQTGLANLDMDELKSLTINEMQNRVVAVNNWSFENFGKKGSNLMYLRKRHLEKIRKAEKAILGLSQLTLPDMGDFPEGGEPA</sequence>
<name>A0A379G5L3_9GAMM</name>
<evidence type="ECO:0000259" key="1">
    <source>
        <dbReference type="PROSITE" id="PS51750"/>
    </source>
</evidence>
<feature type="domain" description="Bro-N" evidence="1">
    <location>
        <begin position="1"/>
        <end position="115"/>
    </location>
</feature>
<protein>
    <recommendedName>
        <fullName evidence="1">Bro-N domain-containing protein</fullName>
    </recommendedName>
</protein>
<reference evidence="2 3" key="1">
    <citation type="submission" date="2018-06" db="EMBL/GenBank/DDBJ databases">
        <authorList>
            <consortium name="Pathogen Informatics"/>
            <person name="Doyle S."/>
        </authorList>
    </citation>
    <scope>NUCLEOTIDE SEQUENCE [LARGE SCALE GENOMIC DNA]</scope>
    <source>
        <strain evidence="2 3">NCTC12026</strain>
    </source>
</reference>
<dbReference type="Pfam" id="PF02498">
    <property type="entry name" value="Bro-N"/>
    <property type="match status" value="1"/>
</dbReference>
<dbReference type="SMART" id="SM01040">
    <property type="entry name" value="Bro-N"/>
    <property type="match status" value="1"/>
</dbReference>
<gene>
    <name evidence="2" type="ORF">NCTC12026_02633</name>
</gene>
<dbReference type="OrthoDB" id="5574448at2"/>
<accession>A0A379G5L3</accession>
<proteinExistence type="predicted"/>
<evidence type="ECO:0000313" key="3">
    <source>
        <dbReference type="Proteomes" id="UP000255129"/>
    </source>
</evidence>
<dbReference type="EMBL" id="UGUA01000002">
    <property type="protein sequence ID" value="SUC36215.1"/>
    <property type="molecule type" value="Genomic_DNA"/>
</dbReference>
<dbReference type="PROSITE" id="PS51750">
    <property type="entry name" value="BRO_N"/>
    <property type="match status" value="1"/>
</dbReference>
<dbReference type="RefSeq" id="WP_115164539.1">
    <property type="nucleotide sequence ID" value="NZ_UGUA01000002.1"/>
</dbReference>